<gene>
    <name evidence="4" type="ORF">D5086_0000262080</name>
</gene>
<keyword evidence="1 3" id="KW-0853">WD repeat</keyword>
<dbReference type="PANTHER" id="PTHR19857:SF8">
    <property type="entry name" value="ANGIO-ASSOCIATED MIGRATORY CELL PROTEIN"/>
    <property type="match status" value="1"/>
</dbReference>
<dbReference type="InterPro" id="IPR015943">
    <property type="entry name" value="WD40/YVTN_repeat-like_dom_sf"/>
</dbReference>
<comment type="caution">
    <text evidence="4">The sequence shown here is derived from an EMBL/GenBank/DDBJ whole genome shotgun (WGS) entry which is preliminary data.</text>
</comment>
<evidence type="ECO:0000256" key="1">
    <source>
        <dbReference type="ARBA" id="ARBA00022574"/>
    </source>
</evidence>
<accession>A0A4V6A3U2</accession>
<dbReference type="PROSITE" id="PS50082">
    <property type="entry name" value="WD_REPEATS_2"/>
    <property type="match status" value="2"/>
</dbReference>
<dbReference type="AlphaFoldDB" id="A0A4V6A3U2"/>
<sequence length="221" mass="24141">MTSRGGASQNRRFVCFSCWCFPFGYNPIDATLDATGGAEDKGFLWKIGDGDWKVELNGHEDSVSCLAFSADGQLLASGGVGATVRIWDSSGHHRHKLEDASSSSEVEWHPRRPFALAGSTDCIASMWDAEKGVLLNAFYGHGGSVTCGDFTPDDHIICTGSTDATLRIWDAIRSEAIHVVRVDFAFDSISASHFLFHCQARNSPLRFPITENRGYTTCLLN</sequence>
<organism evidence="4">
    <name type="scientific">Populus alba</name>
    <name type="common">White poplar</name>
    <dbReference type="NCBI Taxonomy" id="43335"/>
    <lineage>
        <taxon>Eukaryota</taxon>
        <taxon>Viridiplantae</taxon>
        <taxon>Streptophyta</taxon>
        <taxon>Embryophyta</taxon>
        <taxon>Tracheophyta</taxon>
        <taxon>Spermatophyta</taxon>
        <taxon>Magnoliopsida</taxon>
        <taxon>eudicotyledons</taxon>
        <taxon>Gunneridae</taxon>
        <taxon>Pentapetalae</taxon>
        <taxon>rosids</taxon>
        <taxon>fabids</taxon>
        <taxon>Malpighiales</taxon>
        <taxon>Salicaceae</taxon>
        <taxon>Saliceae</taxon>
        <taxon>Populus</taxon>
    </lineage>
</organism>
<protein>
    <submittedName>
        <fullName evidence="4">Uncharacterized protein</fullName>
    </submittedName>
</protein>
<dbReference type="InterPro" id="IPR036322">
    <property type="entry name" value="WD40_repeat_dom_sf"/>
</dbReference>
<dbReference type="PANTHER" id="PTHR19857">
    <property type="entry name" value="MITOCHONDRIAL DIVISION PROTEIN 1-RELATED"/>
    <property type="match status" value="1"/>
</dbReference>
<dbReference type="Gene3D" id="2.130.10.10">
    <property type="entry name" value="YVTN repeat-like/Quinoprotein amine dehydrogenase"/>
    <property type="match status" value="1"/>
</dbReference>
<dbReference type="Pfam" id="PF00400">
    <property type="entry name" value="WD40"/>
    <property type="match status" value="2"/>
</dbReference>
<dbReference type="SMART" id="SM00320">
    <property type="entry name" value="WD40"/>
    <property type="match status" value="3"/>
</dbReference>
<evidence type="ECO:0000313" key="4">
    <source>
        <dbReference type="EMBL" id="TKR84175.1"/>
    </source>
</evidence>
<dbReference type="InterPro" id="IPR001680">
    <property type="entry name" value="WD40_rpt"/>
</dbReference>
<dbReference type="SUPFAM" id="SSF50978">
    <property type="entry name" value="WD40 repeat-like"/>
    <property type="match status" value="1"/>
</dbReference>
<proteinExistence type="predicted"/>
<evidence type="ECO:0000256" key="3">
    <source>
        <dbReference type="PROSITE-ProRule" id="PRU00221"/>
    </source>
</evidence>
<dbReference type="EMBL" id="RCHU01001018">
    <property type="protein sequence ID" value="TKR84175.1"/>
    <property type="molecule type" value="Genomic_DNA"/>
</dbReference>
<dbReference type="STRING" id="43335.A0A4V6A3U2"/>
<name>A0A4V6A3U2_POPAL</name>
<evidence type="ECO:0000256" key="2">
    <source>
        <dbReference type="ARBA" id="ARBA00022737"/>
    </source>
</evidence>
<keyword evidence="2" id="KW-0677">Repeat</keyword>
<dbReference type="InterPro" id="IPR051179">
    <property type="entry name" value="WD_repeat_multifunction"/>
</dbReference>
<dbReference type="InterPro" id="IPR020472">
    <property type="entry name" value="WD40_PAC1"/>
</dbReference>
<dbReference type="PROSITE" id="PS50294">
    <property type="entry name" value="WD_REPEATS_REGION"/>
    <property type="match status" value="2"/>
</dbReference>
<dbReference type="PRINTS" id="PR00320">
    <property type="entry name" value="GPROTEINBRPT"/>
</dbReference>
<feature type="repeat" description="WD" evidence="3">
    <location>
        <begin position="56"/>
        <end position="88"/>
    </location>
</feature>
<reference evidence="4" key="1">
    <citation type="submission" date="2018-10" db="EMBL/GenBank/DDBJ databases">
        <title>Population genomic analysis revealed the cold adaptation of white poplar.</title>
        <authorList>
            <person name="Liu Y.-J."/>
        </authorList>
    </citation>
    <scope>NUCLEOTIDE SEQUENCE [LARGE SCALE GENOMIC DNA]</scope>
    <source>
        <strain evidence="4">PAL-ZL1</strain>
    </source>
</reference>
<feature type="repeat" description="WD" evidence="3">
    <location>
        <begin position="138"/>
        <end position="179"/>
    </location>
</feature>